<protein>
    <submittedName>
        <fullName evidence="1">Uncharacterized protein</fullName>
    </submittedName>
</protein>
<accession>A0A0A5GDA4</accession>
<keyword evidence="2" id="KW-1185">Reference proteome</keyword>
<organism evidence="1 2">
    <name type="scientific">Pontibacillus marinus BH030004 = DSM 16465</name>
    <dbReference type="NCBI Taxonomy" id="1385511"/>
    <lineage>
        <taxon>Bacteria</taxon>
        <taxon>Bacillati</taxon>
        <taxon>Bacillota</taxon>
        <taxon>Bacilli</taxon>
        <taxon>Bacillales</taxon>
        <taxon>Bacillaceae</taxon>
        <taxon>Pontibacillus</taxon>
    </lineage>
</organism>
<dbReference type="Proteomes" id="UP000030403">
    <property type="component" value="Unassembled WGS sequence"/>
</dbReference>
<name>A0A0A5GDA4_9BACI</name>
<comment type="caution">
    <text evidence="1">The sequence shown here is derived from an EMBL/GenBank/DDBJ whole genome shotgun (WGS) entry which is preliminary data.</text>
</comment>
<evidence type="ECO:0000313" key="2">
    <source>
        <dbReference type="Proteomes" id="UP000030403"/>
    </source>
</evidence>
<sequence>MMFWVRMILIGAFSATSLSLMLFQGIEIYHSFLDFFNHRQS</sequence>
<proteinExistence type="predicted"/>
<reference evidence="1 2" key="1">
    <citation type="submission" date="2013-08" db="EMBL/GenBank/DDBJ databases">
        <authorList>
            <person name="Huang J."/>
            <person name="Wang G."/>
        </authorList>
    </citation>
    <scope>NUCLEOTIDE SEQUENCE [LARGE SCALE GENOMIC DNA]</scope>
    <source>
        <strain evidence="1 2">BH030004</strain>
    </source>
</reference>
<dbReference type="AlphaFoldDB" id="A0A0A5GDA4"/>
<gene>
    <name evidence="1" type="ORF">N783_10910</name>
</gene>
<dbReference type="eggNOG" id="ENOG5033KNT">
    <property type="taxonomic scope" value="Bacteria"/>
</dbReference>
<dbReference type="STRING" id="1385511.GCA_000425225_00837"/>
<dbReference type="EMBL" id="AVPF01000003">
    <property type="protein sequence ID" value="KGX91201.1"/>
    <property type="molecule type" value="Genomic_DNA"/>
</dbReference>
<evidence type="ECO:0000313" key="1">
    <source>
        <dbReference type="EMBL" id="KGX91201.1"/>
    </source>
</evidence>